<proteinExistence type="predicted"/>
<evidence type="ECO:0000256" key="3">
    <source>
        <dbReference type="ARBA" id="ARBA00022692"/>
    </source>
</evidence>
<evidence type="ECO:0000313" key="8">
    <source>
        <dbReference type="Proteomes" id="UP000317909"/>
    </source>
</evidence>
<feature type="transmembrane region" description="Helical" evidence="6">
    <location>
        <begin position="7"/>
        <end position="32"/>
    </location>
</feature>
<name>A0A517U3Y3_9BACT</name>
<comment type="subcellular location">
    <subcellularLocation>
        <location evidence="1">Cell membrane</location>
        <topology evidence="1">Multi-pass membrane protein</topology>
    </subcellularLocation>
</comment>
<keyword evidence="8" id="KW-1185">Reference proteome</keyword>
<dbReference type="InterPro" id="IPR005495">
    <property type="entry name" value="LptG/LptF_permease"/>
</dbReference>
<dbReference type="PANTHER" id="PTHR33529:SF6">
    <property type="entry name" value="YJGP_YJGQ FAMILY PERMEASE"/>
    <property type="match status" value="1"/>
</dbReference>
<dbReference type="PANTHER" id="PTHR33529">
    <property type="entry name" value="SLR0882 PROTEIN-RELATED"/>
    <property type="match status" value="1"/>
</dbReference>
<evidence type="ECO:0000256" key="5">
    <source>
        <dbReference type="ARBA" id="ARBA00023136"/>
    </source>
</evidence>
<dbReference type="Proteomes" id="UP000317909">
    <property type="component" value="Chromosome"/>
</dbReference>
<keyword evidence="2" id="KW-1003">Cell membrane</keyword>
<evidence type="ECO:0000256" key="1">
    <source>
        <dbReference type="ARBA" id="ARBA00004651"/>
    </source>
</evidence>
<evidence type="ECO:0000313" key="7">
    <source>
        <dbReference type="EMBL" id="QDT75331.1"/>
    </source>
</evidence>
<reference evidence="7 8" key="1">
    <citation type="submission" date="2019-02" db="EMBL/GenBank/DDBJ databases">
        <title>Deep-cultivation of Planctomycetes and their phenomic and genomic characterization uncovers novel biology.</title>
        <authorList>
            <person name="Wiegand S."/>
            <person name="Jogler M."/>
            <person name="Boedeker C."/>
            <person name="Pinto D."/>
            <person name="Vollmers J."/>
            <person name="Rivas-Marin E."/>
            <person name="Kohn T."/>
            <person name="Peeters S.H."/>
            <person name="Heuer A."/>
            <person name="Rast P."/>
            <person name="Oberbeckmann S."/>
            <person name="Bunk B."/>
            <person name="Jeske O."/>
            <person name="Meyerdierks A."/>
            <person name="Storesund J.E."/>
            <person name="Kallscheuer N."/>
            <person name="Luecker S."/>
            <person name="Lage O.M."/>
            <person name="Pohl T."/>
            <person name="Merkel B.J."/>
            <person name="Hornburger P."/>
            <person name="Mueller R.-W."/>
            <person name="Bruemmer F."/>
            <person name="Labrenz M."/>
            <person name="Spormann A.M."/>
            <person name="Op den Camp H."/>
            <person name="Overmann J."/>
            <person name="Amann R."/>
            <person name="Jetten M.S.M."/>
            <person name="Mascher T."/>
            <person name="Medema M.H."/>
            <person name="Devos D.P."/>
            <person name="Kaster A.-K."/>
            <person name="Ovreas L."/>
            <person name="Rohde M."/>
            <person name="Galperin M.Y."/>
            <person name="Jogler C."/>
        </authorList>
    </citation>
    <scope>NUCLEOTIDE SEQUENCE [LARGE SCALE GENOMIC DNA]</scope>
    <source>
        <strain evidence="7 8">I41</strain>
    </source>
</reference>
<organism evidence="7 8">
    <name type="scientific">Lacipirellula limnantheis</name>
    <dbReference type="NCBI Taxonomy" id="2528024"/>
    <lineage>
        <taxon>Bacteria</taxon>
        <taxon>Pseudomonadati</taxon>
        <taxon>Planctomycetota</taxon>
        <taxon>Planctomycetia</taxon>
        <taxon>Pirellulales</taxon>
        <taxon>Lacipirellulaceae</taxon>
        <taxon>Lacipirellula</taxon>
    </lineage>
</organism>
<dbReference type="GO" id="GO:0015920">
    <property type="term" value="P:lipopolysaccharide transport"/>
    <property type="evidence" value="ECO:0007669"/>
    <property type="project" value="TreeGrafter"/>
</dbReference>
<keyword evidence="3 6" id="KW-0812">Transmembrane</keyword>
<dbReference type="KEGG" id="llh:I41_45410"/>
<evidence type="ECO:0000256" key="6">
    <source>
        <dbReference type="SAM" id="Phobius"/>
    </source>
</evidence>
<dbReference type="OrthoDB" id="238655at2"/>
<dbReference type="Pfam" id="PF03739">
    <property type="entry name" value="LptF_LptG"/>
    <property type="match status" value="1"/>
</dbReference>
<dbReference type="AlphaFoldDB" id="A0A517U3Y3"/>
<keyword evidence="4 6" id="KW-1133">Transmembrane helix</keyword>
<evidence type="ECO:0000256" key="2">
    <source>
        <dbReference type="ARBA" id="ARBA00022475"/>
    </source>
</evidence>
<sequence>MRILTRYILLEMLTVFLITTGSLTVFIFLGLIGKAAVDNGLGVGPLMRLLPYLLPEAMQFSVPGALLLATTVVYGRVSSSNEIVAVKSLGINPMVMLWPTLLLAFVVSFGAVALNDLAVSWGHDGVKRVLVDSFEEIFYGRLRTQRSFSTDDFDVNVKYVDGTRLIGPVFNFNAGQGEASVIRADAAEISIDPATSTANFKLENAEGTVKGMNVSYPGELVQSFPLARFLGDGVNQTRSPSEYPLRGISEAKTKQQLEINWIKHEMAAATSMALLLGRFDELAQPQWKARESSLTWSRRTLHRLNVEPYRRWANGFSCLGFALIGAPMAVRRRHGEFWGSFFACFLPILLVYYPMLVGCVDQAKDGVIPPQAVWLGNVVLAAWGVWLLRRVIRF</sequence>
<feature type="transmembrane region" description="Helical" evidence="6">
    <location>
        <begin position="95"/>
        <end position="114"/>
    </location>
</feature>
<dbReference type="EMBL" id="CP036339">
    <property type="protein sequence ID" value="QDT75331.1"/>
    <property type="molecule type" value="Genomic_DNA"/>
</dbReference>
<accession>A0A517U3Y3</accession>
<evidence type="ECO:0000256" key="4">
    <source>
        <dbReference type="ARBA" id="ARBA00022989"/>
    </source>
</evidence>
<gene>
    <name evidence="7" type="ORF">I41_45410</name>
</gene>
<feature type="transmembrane region" description="Helical" evidence="6">
    <location>
        <begin position="337"/>
        <end position="356"/>
    </location>
</feature>
<keyword evidence="5 6" id="KW-0472">Membrane</keyword>
<dbReference type="RefSeq" id="WP_145434995.1">
    <property type="nucleotide sequence ID" value="NZ_CP036339.1"/>
</dbReference>
<protein>
    <submittedName>
        <fullName evidence="7">Putative permease YjgP/YjgQ family protein</fullName>
    </submittedName>
</protein>
<dbReference type="GO" id="GO:0043190">
    <property type="term" value="C:ATP-binding cassette (ABC) transporter complex"/>
    <property type="evidence" value="ECO:0007669"/>
    <property type="project" value="TreeGrafter"/>
</dbReference>
<feature type="transmembrane region" description="Helical" evidence="6">
    <location>
        <begin position="368"/>
        <end position="388"/>
    </location>
</feature>